<dbReference type="CDD" id="cd02513">
    <property type="entry name" value="CMP-NeuAc_Synthase"/>
    <property type="match status" value="1"/>
</dbReference>
<sequence length="475" mass="52017">MSVVAVIPARGGSKEIPRKNLQPIGGVPLIGWAVRAALAAKSVKAVYVSTEDAEIAMVAREYGAEVIDRPTALADDVIGMLSVIRHAVDWMESPPERIVVMQCTSPFVTAGDIDQAVAKAEATDADTVGSAARDHSFICHEVAGEIVGVTFDKSEPFRNRQDFVPQWRLDGGLCVVRVSGLSTAPSLYSGRLFLHELPAERSIDIDTPLDLHLARALHEYQRQWIVIGSSPGAPEWLPVVRTRYPHAETITTNSGGLLFTLPDRPAYYFLSDHQACEEHGELAQDLAARGSRTITRKRADSALKNRGIQPLLDAITQFLPSPLDVPPIKGVDPETMEVIECQAKDSEPLAALIFKVAIMEGRKLSFVRIYSGKITTGEDLYNSSRGKREKISRILRMHANKKERIVTTGSGSIAGIVGLKESFTGDTLCSTDRPVLLEKMEFYEPVISVAVEPKTLADQEKLDQVLQKFVLEDPT</sequence>
<dbReference type="Gene3D" id="2.40.30.10">
    <property type="entry name" value="Translation factors"/>
    <property type="match status" value="1"/>
</dbReference>
<dbReference type="Pfam" id="PF02348">
    <property type="entry name" value="CTP_transf_3"/>
    <property type="match status" value="1"/>
</dbReference>
<dbReference type="InterPro" id="IPR035647">
    <property type="entry name" value="EFG_III/V"/>
</dbReference>
<dbReference type="PANTHER" id="PTHR43261:SF1">
    <property type="entry name" value="RIBOSOME-RELEASING FACTOR 2, MITOCHONDRIAL"/>
    <property type="match status" value="1"/>
</dbReference>
<dbReference type="InterPro" id="IPR041095">
    <property type="entry name" value="EFG_II"/>
</dbReference>
<evidence type="ECO:0000259" key="5">
    <source>
        <dbReference type="Pfam" id="PF14492"/>
    </source>
</evidence>
<dbReference type="GO" id="GO:0032790">
    <property type="term" value="P:ribosome disassembly"/>
    <property type="evidence" value="ECO:0007669"/>
    <property type="project" value="TreeGrafter"/>
</dbReference>
<evidence type="ECO:0000256" key="1">
    <source>
        <dbReference type="ARBA" id="ARBA00022741"/>
    </source>
</evidence>
<dbReference type="Gene3D" id="3.90.550.10">
    <property type="entry name" value="Spore Coat Polysaccharide Biosynthesis Protein SpsA, Chain A"/>
    <property type="match status" value="1"/>
</dbReference>
<dbReference type="EMBL" id="LAZR01037057">
    <property type="protein sequence ID" value="KKL23215.1"/>
    <property type="molecule type" value="Genomic_DNA"/>
</dbReference>
<dbReference type="InterPro" id="IPR029044">
    <property type="entry name" value="Nucleotide-diphossugar_trans"/>
</dbReference>
<evidence type="ECO:0008006" key="7">
    <source>
        <dbReference type="Google" id="ProtNLM"/>
    </source>
</evidence>
<dbReference type="InterPro" id="IPR009000">
    <property type="entry name" value="Transl_B-barrel_sf"/>
</dbReference>
<dbReference type="GO" id="GO:0006412">
    <property type="term" value="P:translation"/>
    <property type="evidence" value="ECO:0007669"/>
    <property type="project" value="UniProtKB-KW"/>
</dbReference>
<proteinExistence type="predicted"/>
<dbReference type="Gene3D" id="3.40.50.300">
    <property type="entry name" value="P-loop containing nucleotide triphosphate hydrolases"/>
    <property type="match status" value="1"/>
</dbReference>
<keyword evidence="3" id="KW-0342">GTP-binding</keyword>
<organism evidence="6">
    <name type="scientific">marine sediment metagenome</name>
    <dbReference type="NCBI Taxonomy" id="412755"/>
    <lineage>
        <taxon>unclassified sequences</taxon>
        <taxon>metagenomes</taxon>
        <taxon>ecological metagenomes</taxon>
    </lineage>
</organism>
<dbReference type="CDD" id="cd04088">
    <property type="entry name" value="EFG_mtEFG_II"/>
    <property type="match status" value="1"/>
</dbReference>
<feature type="domain" description="Translation elongation factor EFTu-like" evidence="4">
    <location>
        <begin position="364"/>
        <end position="429"/>
    </location>
</feature>
<gene>
    <name evidence="6" type="ORF">LCGC14_2427640</name>
</gene>
<comment type="caution">
    <text evidence="6">The sequence shown here is derived from an EMBL/GenBank/DDBJ whole genome shotgun (WGS) entry which is preliminary data.</text>
</comment>
<dbReference type="Pfam" id="PF03144">
    <property type="entry name" value="GTP_EFTU_D2"/>
    <property type="match status" value="1"/>
</dbReference>
<dbReference type="InterPro" id="IPR003329">
    <property type="entry name" value="Cytidylyl_trans"/>
</dbReference>
<evidence type="ECO:0000256" key="3">
    <source>
        <dbReference type="ARBA" id="ARBA00023134"/>
    </source>
</evidence>
<dbReference type="PANTHER" id="PTHR43261">
    <property type="entry name" value="TRANSLATION ELONGATION FACTOR G-RELATED"/>
    <property type="match status" value="1"/>
</dbReference>
<reference evidence="6" key="1">
    <citation type="journal article" date="2015" name="Nature">
        <title>Complex archaea that bridge the gap between prokaryotes and eukaryotes.</title>
        <authorList>
            <person name="Spang A."/>
            <person name="Saw J.H."/>
            <person name="Jorgensen S.L."/>
            <person name="Zaremba-Niedzwiedzka K."/>
            <person name="Martijn J."/>
            <person name="Lind A.E."/>
            <person name="van Eijk R."/>
            <person name="Schleper C."/>
            <person name="Guy L."/>
            <person name="Ettema T.J."/>
        </authorList>
    </citation>
    <scope>NUCLEOTIDE SEQUENCE</scope>
</reference>
<dbReference type="AlphaFoldDB" id="A0A0F9BN02"/>
<feature type="domain" description="Elongation Factor G" evidence="5">
    <location>
        <begin position="444"/>
        <end position="475"/>
    </location>
</feature>
<dbReference type="GO" id="GO:0005525">
    <property type="term" value="F:GTP binding"/>
    <property type="evidence" value="ECO:0007669"/>
    <property type="project" value="UniProtKB-KW"/>
</dbReference>
<protein>
    <recommendedName>
        <fullName evidence="7">N-acylneuraminate cytidylyltransferase</fullName>
    </recommendedName>
</protein>
<dbReference type="SUPFAM" id="SSF50447">
    <property type="entry name" value="Translation proteins"/>
    <property type="match status" value="1"/>
</dbReference>
<dbReference type="InterPro" id="IPR004161">
    <property type="entry name" value="EFTu-like_2"/>
</dbReference>
<evidence type="ECO:0000256" key="2">
    <source>
        <dbReference type="ARBA" id="ARBA00022917"/>
    </source>
</evidence>
<evidence type="ECO:0000313" key="6">
    <source>
        <dbReference type="EMBL" id="KKL23215.1"/>
    </source>
</evidence>
<dbReference type="Pfam" id="PF14492">
    <property type="entry name" value="EFG_III"/>
    <property type="match status" value="1"/>
</dbReference>
<keyword evidence="1" id="KW-0547">Nucleotide-binding</keyword>
<dbReference type="Gene3D" id="3.30.70.870">
    <property type="entry name" value="Elongation Factor G (Translational Gtpase), domain 3"/>
    <property type="match status" value="1"/>
</dbReference>
<dbReference type="InterPro" id="IPR027417">
    <property type="entry name" value="P-loop_NTPase"/>
</dbReference>
<keyword evidence="2" id="KW-0648">Protein biosynthesis</keyword>
<feature type="non-terminal residue" evidence="6">
    <location>
        <position position="475"/>
    </location>
</feature>
<evidence type="ECO:0000259" key="4">
    <source>
        <dbReference type="Pfam" id="PF03144"/>
    </source>
</evidence>
<dbReference type="SUPFAM" id="SSF53448">
    <property type="entry name" value="Nucleotide-diphospho-sugar transferases"/>
    <property type="match status" value="1"/>
</dbReference>
<accession>A0A0F9BN02</accession>
<dbReference type="SUPFAM" id="SSF54980">
    <property type="entry name" value="EF-G C-terminal domain-like"/>
    <property type="match status" value="1"/>
</dbReference>
<name>A0A0F9BN02_9ZZZZ</name>